<dbReference type="RefSeq" id="WP_179260503.1">
    <property type="nucleotide sequence ID" value="NZ_CP058601.1"/>
</dbReference>
<dbReference type="GeneID" id="56033197"/>
<proteinExistence type="predicted"/>
<reference evidence="2 3" key="1">
    <citation type="submission" date="2020-07" db="EMBL/GenBank/DDBJ databases">
        <authorList>
            <person name="Cui H."/>
        </authorList>
    </citation>
    <scope>NUCLEOTIDE SEQUENCE [LARGE SCALE GENOMIC DNA]</scope>
    <source>
        <strain evidence="2 3">YPL8</strain>
    </source>
</reference>
<dbReference type="Pfam" id="PF18545">
    <property type="entry name" value="HalOD1"/>
    <property type="match status" value="2"/>
</dbReference>
<dbReference type="EMBL" id="CP058601">
    <property type="protein sequence ID" value="QLG48766.1"/>
    <property type="molecule type" value="Genomic_DNA"/>
</dbReference>
<dbReference type="Proteomes" id="UP000509241">
    <property type="component" value="Chromosome"/>
</dbReference>
<sequence length="181" mass="19115">MSEKVTSPPSTSGYTQIGERTVRKVAASVGTSATALPPLYGEIDPDALERLFGGREDNPGRLEFRYVNHHVVVRSNGTITVSPIDDLEPADPDGTVLAWGGDRPLCLSIVEAVAATTDDEPTAMEPLYDVVDPEALEDIVSQAPPQNGGTIAAQFQYSGCVVSVAATGSIHIDVACETLYN</sequence>
<evidence type="ECO:0000313" key="2">
    <source>
        <dbReference type="EMBL" id="QLG48766.1"/>
    </source>
</evidence>
<evidence type="ECO:0000259" key="1">
    <source>
        <dbReference type="Pfam" id="PF18545"/>
    </source>
</evidence>
<accession>A0A7D5GSJ2</accession>
<evidence type="ECO:0000313" key="3">
    <source>
        <dbReference type="Proteomes" id="UP000509241"/>
    </source>
</evidence>
<feature type="domain" description="Halobacterial output" evidence="1">
    <location>
        <begin position="102"/>
        <end position="173"/>
    </location>
</feature>
<name>A0A7D5GSJ2_9EURY</name>
<gene>
    <name evidence="2" type="ORF">HYG82_07860</name>
</gene>
<protein>
    <recommendedName>
        <fullName evidence="1">Halobacterial output domain-containing protein</fullName>
    </recommendedName>
</protein>
<dbReference type="InterPro" id="IPR040624">
    <property type="entry name" value="HalOD1"/>
</dbReference>
<dbReference type="AlphaFoldDB" id="A0A7D5GSJ2"/>
<dbReference type="KEGG" id="haly:HYG82_07860"/>
<feature type="domain" description="Halobacterial output" evidence="1">
    <location>
        <begin position="15"/>
        <end position="83"/>
    </location>
</feature>
<organism evidence="2 3">
    <name type="scientific">Natrinema halophilum</name>
    <dbReference type="NCBI Taxonomy" id="1699371"/>
    <lineage>
        <taxon>Archaea</taxon>
        <taxon>Methanobacteriati</taxon>
        <taxon>Methanobacteriota</taxon>
        <taxon>Stenosarchaea group</taxon>
        <taxon>Halobacteria</taxon>
        <taxon>Halobacteriales</taxon>
        <taxon>Natrialbaceae</taxon>
        <taxon>Natrinema</taxon>
    </lineage>
</organism>
<keyword evidence="3" id="KW-1185">Reference proteome</keyword>
<dbReference type="OrthoDB" id="198810at2157"/>